<reference evidence="1 2" key="1">
    <citation type="journal article" date="2019" name="Nat. Med.">
        <title>A library of human gut bacterial isolates paired with longitudinal multiomics data enables mechanistic microbiome research.</title>
        <authorList>
            <person name="Poyet M."/>
            <person name="Groussin M."/>
            <person name="Gibbons S.M."/>
            <person name="Avila-Pacheco J."/>
            <person name="Jiang X."/>
            <person name="Kearney S.M."/>
            <person name="Perrotta A.R."/>
            <person name="Berdy B."/>
            <person name="Zhao S."/>
            <person name="Lieberman T.D."/>
            <person name="Swanson P.K."/>
            <person name="Smith M."/>
            <person name="Roesemann S."/>
            <person name="Alexander J.E."/>
            <person name="Rich S.A."/>
            <person name="Livny J."/>
            <person name="Vlamakis H."/>
            <person name="Clish C."/>
            <person name="Bullock K."/>
            <person name="Deik A."/>
            <person name="Scott J."/>
            <person name="Pierce K.A."/>
            <person name="Xavier R.J."/>
            <person name="Alm E.J."/>
        </authorList>
    </citation>
    <scope>NUCLEOTIDE SEQUENCE [LARGE SCALE GENOMIC DNA]</scope>
    <source>
        <strain evidence="1 2">BIOML-A31</strain>
    </source>
</reference>
<protein>
    <submittedName>
        <fullName evidence="1">Uncharacterized protein</fullName>
    </submittedName>
</protein>
<comment type="caution">
    <text evidence="1">The sequence shown here is derived from an EMBL/GenBank/DDBJ whole genome shotgun (WGS) entry which is preliminary data.</text>
</comment>
<dbReference type="Proteomes" id="UP000475905">
    <property type="component" value="Unassembled WGS sequence"/>
</dbReference>
<gene>
    <name evidence="1" type="ORF">F2Y36_09505</name>
</gene>
<evidence type="ECO:0000313" key="2">
    <source>
        <dbReference type="Proteomes" id="UP000475905"/>
    </source>
</evidence>
<proteinExistence type="predicted"/>
<sequence>MSMRLGCCSSNDDLLDGSTKRRLILAEVEPSNGFGGWLTDVGHHFRLIVFYAMPEVTTFWEKCVIRFAPCR</sequence>
<dbReference type="AlphaFoldDB" id="A0A6L3KTI1"/>
<accession>A0A6L3KTI1</accession>
<dbReference type="RefSeq" id="WP_147351318.1">
    <property type="nucleotide sequence ID" value="NZ_CAXSSI010000013.1"/>
</dbReference>
<dbReference type="EMBL" id="VVYP01000010">
    <property type="protein sequence ID" value="KAA5463512.1"/>
    <property type="molecule type" value="Genomic_DNA"/>
</dbReference>
<organism evidence="1 2">
    <name type="scientific">Bacteroides caccae</name>
    <dbReference type="NCBI Taxonomy" id="47678"/>
    <lineage>
        <taxon>Bacteria</taxon>
        <taxon>Pseudomonadati</taxon>
        <taxon>Bacteroidota</taxon>
        <taxon>Bacteroidia</taxon>
        <taxon>Bacteroidales</taxon>
        <taxon>Bacteroidaceae</taxon>
        <taxon>Bacteroides</taxon>
    </lineage>
</organism>
<evidence type="ECO:0000313" key="1">
    <source>
        <dbReference type="EMBL" id="KAA5463512.1"/>
    </source>
</evidence>
<name>A0A6L3KTI1_9BACE</name>